<feature type="region of interest" description="Disordered" evidence="1">
    <location>
        <begin position="1"/>
        <end position="40"/>
    </location>
</feature>
<accession>A0ABY0HIE3</accession>
<gene>
    <name evidence="2" type="ORF">DL762_000664</name>
</gene>
<evidence type="ECO:0008006" key="4">
    <source>
        <dbReference type="Google" id="ProtNLM"/>
    </source>
</evidence>
<feature type="region of interest" description="Disordered" evidence="1">
    <location>
        <begin position="189"/>
        <end position="356"/>
    </location>
</feature>
<organism evidence="2 3">
    <name type="scientific">Monosporascus cannonballus</name>
    <dbReference type="NCBI Taxonomy" id="155416"/>
    <lineage>
        <taxon>Eukaryota</taxon>
        <taxon>Fungi</taxon>
        <taxon>Dikarya</taxon>
        <taxon>Ascomycota</taxon>
        <taxon>Pezizomycotina</taxon>
        <taxon>Sordariomycetes</taxon>
        <taxon>Xylariomycetidae</taxon>
        <taxon>Xylariales</taxon>
        <taxon>Xylariales incertae sedis</taxon>
        <taxon>Monosporascus</taxon>
    </lineage>
</organism>
<protein>
    <recommendedName>
        <fullName evidence="4">C2H2-type domain-containing protein</fullName>
    </recommendedName>
</protein>
<comment type="caution">
    <text evidence="2">The sequence shown here is derived from an EMBL/GenBank/DDBJ whole genome shotgun (WGS) entry which is preliminary data.</text>
</comment>
<feature type="compositionally biased region" description="Basic and acidic residues" evidence="1">
    <location>
        <begin position="192"/>
        <end position="222"/>
    </location>
</feature>
<evidence type="ECO:0000256" key="1">
    <source>
        <dbReference type="SAM" id="MobiDB-lite"/>
    </source>
</evidence>
<feature type="compositionally biased region" description="Acidic residues" evidence="1">
    <location>
        <begin position="347"/>
        <end position="356"/>
    </location>
</feature>
<dbReference type="EMBL" id="QJNS01000012">
    <property type="protein sequence ID" value="RYO94154.1"/>
    <property type="molecule type" value="Genomic_DNA"/>
</dbReference>
<evidence type="ECO:0000313" key="3">
    <source>
        <dbReference type="Proteomes" id="UP000294003"/>
    </source>
</evidence>
<keyword evidence="3" id="KW-1185">Reference proteome</keyword>
<sequence>MSKSLTPATRVQPPRAKKRIFDTPDQTGPEQKHGNTDIMPATGQRQLAKLEGRQSRLRLNLSRDKFLARLEMAISRTSDALVTNKKLEKSRKSRQALESDSSVAKPVGEGVAHHKCPFEPWRSINCRYCDFNSRSPKNTAPVAPMHLIRHDDFGPEQRGEFGGIQFVVDICGAQEKVILLRMIGLDGPADGFDGHSGDNSRSKKRKEPEGESGRNPIEDTTPHGKRLKKNPPATTQEGVDELLASRKRGNLSNSPDNGNMVEQEPTETLVSGAAPARHVGKRSSRPRIHESEEDIMITRRTHKKAQVPAAAESLPTQKQLMKEPLANTTPKRKRRKLSPPPATDGTNDIDDGDDEDVIIRRKRSRIRV</sequence>
<proteinExistence type="predicted"/>
<dbReference type="Proteomes" id="UP000294003">
    <property type="component" value="Unassembled WGS sequence"/>
</dbReference>
<name>A0ABY0HIE3_9PEZI</name>
<evidence type="ECO:0000313" key="2">
    <source>
        <dbReference type="EMBL" id="RYO94154.1"/>
    </source>
</evidence>
<reference evidence="2 3" key="1">
    <citation type="submission" date="2018-06" db="EMBL/GenBank/DDBJ databases">
        <title>Complete Genomes of Monosporascus.</title>
        <authorList>
            <person name="Robinson A.J."/>
            <person name="Natvig D.O."/>
        </authorList>
    </citation>
    <scope>NUCLEOTIDE SEQUENCE [LARGE SCALE GENOMIC DNA]</scope>
    <source>
        <strain evidence="2 3">CBS 609.92</strain>
    </source>
</reference>